<dbReference type="InterPro" id="IPR036291">
    <property type="entry name" value="NAD(P)-bd_dom_sf"/>
</dbReference>
<accession>A0A0R1QYK8</accession>
<sequence length="333" mass="36402">MQAAQLDKYDKNFQLKVRDIPKPVPQPNEVLVRVKYAAVNPLEALIGTGSVRVLQGYRFPLTMGNEFSGIVEAVGANVTAFKPNDAVYARMPLAKIGAFAEYLTIDQAELAGMPSQLDFAHAAAVPLTGLTAYQAFHDILKPQPGQRLMIPGGSGSLGQLAIPMAKQLGLTVAVSGNQRGQAGALRLGADQYFDYRTENYWDRLAPVDYVLDTLGPKELPHELAVLKPGGTLLSLKTGPNREFAQRNGFSWWQTLAFSLVGRKVDQQARQHHVAYRFLFVKSSGAQLAEVTKLVTQTHLEPAIDPHFFTLGEVNQALDLVTTGHPKGKVLIEF</sequence>
<organism evidence="2 3">
    <name type="scientific">Levilactobacillus spicheri DSM 15429</name>
    <dbReference type="NCBI Taxonomy" id="1423805"/>
    <lineage>
        <taxon>Bacteria</taxon>
        <taxon>Bacillati</taxon>
        <taxon>Bacillota</taxon>
        <taxon>Bacilli</taxon>
        <taxon>Lactobacillales</taxon>
        <taxon>Lactobacillaceae</taxon>
        <taxon>Levilactobacillus</taxon>
    </lineage>
</organism>
<dbReference type="Pfam" id="PF13602">
    <property type="entry name" value="ADH_zinc_N_2"/>
    <property type="match status" value="1"/>
</dbReference>
<dbReference type="AlphaFoldDB" id="A0A0R1QYK8"/>
<evidence type="ECO:0000259" key="1">
    <source>
        <dbReference type="SMART" id="SM00829"/>
    </source>
</evidence>
<evidence type="ECO:0000313" key="2">
    <source>
        <dbReference type="EMBL" id="KRL49289.1"/>
    </source>
</evidence>
<dbReference type="SUPFAM" id="SSF51735">
    <property type="entry name" value="NAD(P)-binding Rossmann-fold domains"/>
    <property type="match status" value="1"/>
</dbReference>
<dbReference type="InterPro" id="IPR020843">
    <property type="entry name" value="ER"/>
</dbReference>
<dbReference type="InterPro" id="IPR013154">
    <property type="entry name" value="ADH-like_N"/>
</dbReference>
<dbReference type="SMART" id="SM00829">
    <property type="entry name" value="PKS_ER"/>
    <property type="match status" value="1"/>
</dbReference>
<feature type="domain" description="Enoyl reductase (ER)" evidence="1">
    <location>
        <begin position="12"/>
        <end position="331"/>
    </location>
</feature>
<dbReference type="PATRIC" id="fig|1423805.4.peg.911"/>
<dbReference type="CDD" id="cd05289">
    <property type="entry name" value="MDR_like_2"/>
    <property type="match status" value="1"/>
</dbReference>
<evidence type="ECO:0000313" key="3">
    <source>
        <dbReference type="Proteomes" id="UP000051835"/>
    </source>
</evidence>
<dbReference type="Proteomes" id="UP000051835">
    <property type="component" value="Unassembled WGS sequence"/>
</dbReference>
<dbReference type="PANTHER" id="PTHR11695">
    <property type="entry name" value="ALCOHOL DEHYDROGENASE RELATED"/>
    <property type="match status" value="1"/>
</dbReference>
<dbReference type="EMBL" id="AZFC01000012">
    <property type="protein sequence ID" value="KRL49289.1"/>
    <property type="molecule type" value="Genomic_DNA"/>
</dbReference>
<protein>
    <submittedName>
        <fullName evidence="2">Alcohol dehydrogenase GroES domain protein</fullName>
    </submittedName>
</protein>
<dbReference type="GO" id="GO:0016491">
    <property type="term" value="F:oxidoreductase activity"/>
    <property type="evidence" value="ECO:0007669"/>
    <property type="project" value="InterPro"/>
</dbReference>
<dbReference type="InterPro" id="IPR011032">
    <property type="entry name" value="GroES-like_sf"/>
</dbReference>
<dbReference type="InterPro" id="IPR050700">
    <property type="entry name" value="YIM1/Zinc_Alcohol_DH_Fams"/>
</dbReference>
<dbReference type="RefSeq" id="WP_056963466.1">
    <property type="nucleotide sequence ID" value="NZ_AZFC01000012.1"/>
</dbReference>
<dbReference type="Pfam" id="PF08240">
    <property type="entry name" value="ADH_N"/>
    <property type="match status" value="1"/>
</dbReference>
<dbReference type="Gene3D" id="3.40.50.720">
    <property type="entry name" value="NAD(P)-binding Rossmann-like Domain"/>
    <property type="match status" value="1"/>
</dbReference>
<proteinExistence type="predicted"/>
<dbReference type="PANTHER" id="PTHR11695:SF294">
    <property type="entry name" value="RETICULON-4-INTERACTING PROTEIN 1, MITOCHONDRIAL"/>
    <property type="match status" value="1"/>
</dbReference>
<dbReference type="Gene3D" id="3.90.180.10">
    <property type="entry name" value="Medium-chain alcohol dehydrogenases, catalytic domain"/>
    <property type="match status" value="1"/>
</dbReference>
<name>A0A0R1QYK8_9LACO</name>
<comment type="caution">
    <text evidence="2">The sequence shown here is derived from an EMBL/GenBank/DDBJ whole genome shotgun (WGS) entry which is preliminary data.</text>
</comment>
<dbReference type="SUPFAM" id="SSF50129">
    <property type="entry name" value="GroES-like"/>
    <property type="match status" value="1"/>
</dbReference>
<gene>
    <name evidence="2" type="ORF">FD37_GL000888</name>
</gene>
<reference evidence="2 3" key="1">
    <citation type="journal article" date="2015" name="Genome Announc.">
        <title>Expanding the biotechnology potential of lactobacilli through comparative genomics of 213 strains and associated genera.</title>
        <authorList>
            <person name="Sun Z."/>
            <person name="Harris H.M."/>
            <person name="McCann A."/>
            <person name="Guo C."/>
            <person name="Argimon S."/>
            <person name="Zhang W."/>
            <person name="Yang X."/>
            <person name="Jeffery I.B."/>
            <person name="Cooney J.C."/>
            <person name="Kagawa T.F."/>
            <person name="Liu W."/>
            <person name="Song Y."/>
            <person name="Salvetti E."/>
            <person name="Wrobel A."/>
            <person name="Rasinkangas P."/>
            <person name="Parkhill J."/>
            <person name="Rea M.C."/>
            <person name="O'Sullivan O."/>
            <person name="Ritari J."/>
            <person name="Douillard F.P."/>
            <person name="Paul Ross R."/>
            <person name="Yang R."/>
            <person name="Briner A.E."/>
            <person name="Felis G.E."/>
            <person name="de Vos W.M."/>
            <person name="Barrangou R."/>
            <person name="Klaenhammer T.R."/>
            <person name="Caufield P.W."/>
            <person name="Cui Y."/>
            <person name="Zhang H."/>
            <person name="O'Toole P.W."/>
        </authorList>
    </citation>
    <scope>NUCLEOTIDE SEQUENCE [LARGE SCALE GENOMIC DNA]</scope>
    <source>
        <strain evidence="2 3">DSM 15429</strain>
    </source>
</reference>